<accession>A0A2P8I0M9</accession>
<dbReference type="PANTHER" id="PTHR30146">
    <property type="entry name" value="LACI-RELATED TRANSCRIPTIONAL REPRESSOR"/>
    <property type="match status" value="1"/>
</dbReference>
<reference evidence="7 8" key="1">
    <citation type="submission" date="2018-03" db="EMBL/GenBank/DDBJ databases">
        <title>Genomic Encyclopedia of Type Strains, Phase III (KMG-III): the genomes of soil and plant-associated and newly described type strains.</title>
        <authorList>
            <person name="Whitman W."/>
        </authorList>
    </citation>
    <scope>NUCLEOTIDE SEQUENCE [LARGE SCALE GENOMIC DNA]</scope>
    <source>
        <strain evidence="7 8">CGMCC 4.7097</strain>
    </source>
</reference>
<dbReference type="PANTHER" id="PTHR30146:SF148">
    <property type="entry name" value="HTH-TYPE TRANSCRIPTIONAL REPRESSOR PURR-RELATED"/>
    <property type="match status" value="1"/>
</dbReference>
<dbReference type="EMBL" id="PYAX01000016">
    <property type="protein sequence ID" value="PSL52027.1"/>
    <property type="molecule type" value="Genomic_DNA"/>
</dbReference>
<dbReference type="Pfam" id="PF00532">
    <property type="entry name" value="Peripla_BP_1"/>
    <property type="match status" value="1"/>
</dbReference>
<organism evidence="7 8">
    <name type="scientific">Saccharothrix carnea</name>
    <dbReference type="NCBI Taxonomy" id="1280637"/>
    <lineage>
        <taxon>Bacteria</taxon>
        <taxon>Bacillati</taxon>
        <taxon>Actinomycetota</taxon>
        <taxon>Actinomycetes</taxon>
        <taxon>Pseudonocardiales</taxon>
        <taxon>Pseudonocardiaceae</taxon>
        <taxon>Saccharothrix</taxon>
    </lineage>
</organism>
<evidence type="ECO:0000313" key="8">
    <source>
        <dbReference type="Proteomes" id="UP000241118"/>
    </source>
</evidence>
<sequence>MGRRRVTLADVAKATGVSTTTVSLVLAGRGAELRISDDVQRRVRSTAQELGYRRNTLSVGLRTGHTQTIGFVSDTVASSLLAGNMIKGAMEAAHQRGFMLFCGESGGDPDVERALVEAMHDRRVDGIIFAAMYTRTVAVPEGLDDGPAVLLNALPAAYSSVPSVLPDEVEAGRAAARILVDAGHREGVHLVGAGPGLDDVPPNSIAARERLIGMRQVFDAAGVEVVSAHQCPKWMPEDGYDTTREILRHHRPRALVCLNDRLAFGAYQALAEAALSVPDDVSVVSYDDHPIASWVRPRLTTIALPHHELGAKAVEVLFAASERRRRAKSAPVVHRVPMSVQLGASVRNVSAPSRQSGDRASVHAHKTK</sequence>
<evidence type="ECO:0000256" key="3">
    <source>
        <dbReference type="ARBA" id="ARBA00023125"/>
    </source>
</evidence>
<dbReference type="SUPFAM" id="SSF53822">
    <property type="entry name" value="Periplasmic binding protein-like I"/>
    <property type="match status" value="1"/>
</dbReference>
<dbReference type="Gene3D" id="1.10.260.40">
    <property type="entry name" value="lambda repressor-like DNA-binding domains"/>
    <property type="match status" value="1"/>
</dbReference>
<keyword evidence="3" id="KW-0238">DNA-binding</keyword>
<keyword evidence="2" id="KW-0805">Transcription regulation</keyword>
<evidence type="ECO:0000256" key="4">
    <source>
        <dbReference type="ARBA" id="ARBA00023163"/>
    </source>
</evidence>
<keyword evidence="1" id="KW-0678">Repressor</keyword>
<evidence type="ECO:0000256" key="2">
    <source>
        <dbReference type="ARBA" id="ARBA00023015"/>
    </source>
</evidence>
<dbReference type="InterPro" id="IPR010982">
    <property type="entry name" value="Lambda_DNA-bd_dom_sf"/>
</dbReference>
<proteinExistence type="predicted"/>
<keyword evidence="8" id="KW-1185">Reference proteome</keyword>
<gene>
    <name evidence="7" type="ORF">B0I31_116103</name>
</gene>
<feature type="region of interest" description="Disordered" evidence="5">
    <location>
        <begin position="344"/>
        <end position="368"/>
    </location>
</feature>
<protein>
    <submittedName>
        <fullName evidence="7">LacI family transcriptional regulator</fullName>
    </submittedName>
</protein>
<dbReference type="PROSITE" id="PS00356">
    <property type="entry name" value="HTH_LACI_1"/>
    <property type="match status" value="1"/>
</dbReference>
<dbReference type="Proteomes" id="UP000241118">
    <property type="component" value="Unassembled WGS sequence"/>
</dbReference>
<dbReference type="Gene3D" id="3.40.50.2300">
    <property type="match status" value="2"/>
</dbReference>
<dbReference type="InterPro" id="IPR000843">
    <property type="entry name" value="HTH_LacI"/>
</dbReference>
<keyword evidence="4" id="KW-0804">Transcription</keyword>
<feature type="domain" description="HTH lacI-type" evidence="6">
    <location>
        <begin position="6"/>
        <end position="63"/>
    </location>
</feature>
<comment type="caution">
    <text evidence="7">The sequence shown here is derived from an EMBL/GenBank/DDBJ whole genome shotgun (WGS) entry which is preliminary data.</text>
</comment>
<dbReference type="CDD" id="cd01392">
    <property type="entry name" value="HTH_LacI"/>
    <property type="match status" value="1"/>
</dbReference>
<dbReference type="PROSITE" id="PS50932">
    <property type="entry name" value="HTH_LACI_2"/>
    <property type="match status" value="1"/>
</dbReference>
<dbReference type="SMART" id="SM00354">
    <property type="entry name" value="HTH_LACI"/>
    <property type="match status" value="1"/>
</dbReference>
<dbReference type="GO" id="GO:0000976">
    <property type="term" value="F:transcription cis-regulatory region binding"/>
    <property type="evidence" value="ECO:0007669"/>
    <property type="project" value="TreeGrafter"/>
</dbReference>
<evidence type="ECO:0000313" key="7">
    <source>
        <dbReference type="EMBL" id="PSL52027.1"/>
    </source>
</evidence>
<dbReference type="AlphaFoldDB" id="A0A2P8I0M9"/>
<evidence type="ECO:0000259" key="6">
    <source>
        <dbReference type="PROSITE" id="PS50932"/>
    </source>
</evidence>
<dbReference type="InterPro" id="IPR001761">
    <property type="entry name" value="Peripla_BP/Lac1_sug-bd_dom"/>
</dbReference>
<dbReference type="InterPro" id="IPR028082">
    <property type="entry name" value="Peripla_BP_I"/>
</dbReference>
<dbReference type="RefSeq" id="WP_106619433.1">
    <property type="nucleotide sequence ID" value="NZ_PYAX01000016.1"/>
</dbReference>
<dbReference type="OrthoDB" id="9798934at2"/>
<evidence type="ECO:0000256" key="5">
    <source>
        <dbReference type="SAM" id="MobiDB-lite"/>
    </source>
</evidence>
<evidence type="ECO:0000256" key="1">
    <source>
        <dbReference type="ARBA" id="ARBA00022491"/>
    </source>
</evidence>
<dbReference type="Pfam" id="PF00356">
    <property type="entry name" value="LacI"/>
    <property type="match status" value="1"/>
</dbReference>
<dbReference type="SUPFAM" id="SSF47413">
    <property type="entry name" value="lambda repressor-like DNA-binding domains"/>
    <property type="match status" value="1"/>
</dbReference>
<name>A0A2P8I0M9_SACCR</name>
<dbReference type="CDD" id="cd06288">
    <property type="entry name" value="PBP1_sucrose_transcription_regulator"/>
    <property type="match status" value="1"/>
</dbReference>
<dbReference type="GO" id="GO:0003700">
    <property type="term" value="F:DNA-binding transcription factor activity"/>
    <property type="evidence" value="ECO:0007669"/>
    <property type="project" value="TreeGrafter"/>
</dbReference>